<dbReference type="RefSeq" id="WP_140469241.1">
    <property type="nucleotide sequence ID" value="NZ_RCYZ01000010.1"/>
</dbReference>
<organism evidence="2 3">
    <name type="scientific">Hymenobacter nivis</name>
    <dbReference type="NCBI Taxonomy" id="1850093"/>
    <lineage>
        <taxon>Bacteria</taxon>
        <taxon>Pseudomonadati</taxon>
        <taxon>Bacteroidota</taxon>
        <taxon>Cytophagia</taxon>
        <taxon>Cytophagales</taxon>
        <taxon>Hymenobacteraceae</taxon>
        <taxon>Hymenobacter</taxon>
    </lineage>
</organism>
<dbReference type="OrthoDB" id="680837at2"/>
<gene>
    <name evidence="2" type="ORF">EAH73_20090</name>
</gene>
<evidence type="ECO:0000313" key="3">
    <source>
        <dbReference type="Proteomes" id="UP000317646"/>
    </source>
</evidence>
<proteinExistence type="predicted"/>
<evidence type="ECO:0000256" key="1">
    <source>
        <dbReference type="SAM" id="SignalP"/>
    </source>
</evidence>
<accession>A0A502GLL7</accession>
<feature type="chain" id="PRO_5021419790" description="DUF2911 domain-containing protein" evidence="1">
    <location>
        <begin position="21"/>
        <end position="232"/>
    </location>
</feature>
<dbReference type="EMBL" id="RCYZ01000010">
    <property type="protein sequence ID" value="TPG61753.1"/>
    <property type="molecule type" value="Genomic_DNA"/>
</dbReference>
<evidence type="ECO:0008006" key="4">
    <source>
        <dbReference type="Google" id="ProtNLM"/>
    </source>
</evidence>
<dbReference type="AlphaFoldDB" id="A0A502GLL7"/>
<evidence type="ECO:0000313" key="2">
    <source>
        <dbReference type="EMBL" id="TPG61753.1"/>
    </source>
</evidence>
<comment type="caution">
    <text evidence="2">The sequence shown here is derived from an EMBL/GenBank/DDBJ whole genome shotgun (WGS) entry which is preliminary data.</text>
</comment>
<reference evidence="2 3" key="1">
    <citation type="journal article" date="2019" name="Environ. Microbiol.">
        <title>Species interactions and distinct microbial communities in high Arctic permafrost affected cryosols are associated with the CH4 and CO2 gas fluxes.</title>
        <authorList>
            <person name="Altshuler I."/>
            <person name="Hamel J."/>
            <person name="Turney S."/>
            <person name="Magnuson E."/>
            <person name="Levesque R."/>
            <person name="Greer C."/>
            <person name="Whyte L.G."/>
        </authorList>
    </citation>
    <scope>NUCLEOTIDE SEQUENCE [LARGE SCALE GENOMIC DNA]</scope>
    <source>
        <strain evidence="2 3">S9.2P</strain>
    </source>
</reference>
<feature type="signal peptide" evidence="1">
    <location>
        <begin position="1"/>
        <end position="20"/>
    </location>
</feature>
<keyword evidence="3" id="KW-1185">Reference proteome</keyword>
<keyword evidence="1" id="KW-0732">Signal</keyword>
<dbReference type="Proteomes" id="UP000317646">
    <property type="component" value="Unassembled WGS sequence"/>
</dbReference>
<protein>
    <recommendedName>
        <fullName evidence="4">DUF2911 domain-containing protein</fullName>
    </recommendedName>
</protein>
<name>A0A502GLL7_9BACT</name>
<sequence length="232" mass="24246">MKLTLLLPLLGLPLLGAAQTDDQTRYMTNVFNSGFGPVARSGYEVQGSPLLLAAWTPAELMLPGNAKPVSARVKYDVVRQELRVLRPAGDSVAVSAAQVKSFTLASGLGAPRHFVPFSSPGAPGGFAEVLSPGTNLQLLKYWDKVVEKSAGGGSAYASTAVTSTYADHAKYYLLAPGGRLAEVRPKRASLQEALAAYPAALAALKARKGSLNSEAELRDAVAALDPVVTKAP</sequence>